<dbReference type="Proteomes" id="UP000199373">
    <property type="component" value="Unassembled WGS sequence"/>
</dbReference>
<keyword evidence="3" id="KW-1185">Reference proteome</keyword>
<accession>A0A1I0PEE0</accession>
<evidence type="ECO:0000313" key="3">
    <source>
        <dbReference type="Proteomes" id="UP000199373"/>
    </source>
</evidence>
<protein>
    <recommendedName>
        <fullName evidence="4">DUF4878 domain-containing protein</fullName>
    </recommendedName>
</protein>
<feature type="signal peptide" evidence="1">
    <location>
        <begin position="1"/>
        <end position="20"/>
    </location>
</feature>
<evidence type="ECO:0000256" key="1">
    <source>
        <dbReference type="SAM" id="SignalP"/>
    </source>
</evidence>
<gene>
    <name evidence="2" type="ORF">SAMN04487850_1703</name>
</gene>
<dbReference type="EMBL" id="FOIQ01000004">
    <property type="protein sequence ID" value="SEW12785.1"/>
    <property type="molecule type" value="Genomic_DNA"/>
</dbReference>
<dbReference type="RefSeq" id="WP_091901088.1">
    <property type="nucleotide sequence ID" value="NZ_FOIQ01000004.1"/>
</dbReference>
<evidence type="ECO:0000313" key="2">
    <source>
        <dbReference type="EMBL" id="SEW12785.1"/>
    </source>
</evidence>
<proteinExistence type="predicted"/>
<sequence length="126" mass="14344">MTIALLFMLFLLVACGGVTAEEQASLAAKGYYTHLIKGEYELFLEGKQGAGQLPENYRSQLLDGYRQYVAQQETLHHGIREVRVATARRDTLANYTEVFLILCFGDSTNEEVVVPMEEHQGQWRMR</sequence>
<feature type="chain" id="PRO_5011480836" description="DUF4878 domain-containing protein" evidence="1">
    <location>
        <begin position="21"/>
        <end position="126"/>
    </location>
</feature>
<dbReference type="AlphaFoldDB" id="A0A1I0PEE0"/>
<evidence type="ECO:0008006" key="4">
    <source>
        <dbReference type="Google" id="ProtNLM"/>
    </source>
</evidence>
<reference evidence="2 3" key="1">
    <citation type="submission" date="2016-10" db="EMBL/GenBank/DDBJ databases">
        <authorList>
            <person name="de Groot N.N."/>
        </authorList>
    </citation>
    <scope>NUCLEOTIDE SEQUENCE [LARGE SCALE GENOMIC DNA]</scope>
    <source>
        <strain evidence="2 3">TC2-24</strain>
    </source>
</reference>
<organism evidence="2 3">
    <name type="scientific">Prevotella aff. ruminicola Tc2-24</name>
    <dbReference type="NCBI Taxonomy" id="81582"/>
    <lineage>
        <taxon>Bacteria</taxon>
        <taxon>Pseudomonadati</taxon>
        <taxon>Bacteroidota</taxon>
        <taxon>Bacteroidia</taxon>
        <taxon>Bacteroidales</taxon>
        <taxon>Prevotellaceae</taxon>
        <taxon>Prevotella</taxon>
    </lineage>
</organism>
<keyword evidence="1" id="KW-0732">Signal</keyword>
<name>A0A1I0PEE0_9BACT</name>